<reference evidence="4 5" key="1">
    <citation type="journal article" date="2012" name="Science">
        <title>Ecological populations of bacteria act as socially cohesive units of antibiotic production and resistance.</title>
        <authorList>
            <person name="Cordero O.X."/>
            <person name="Wildschutte H."/>
            <person name="Kirkup B."/>
            <person name="Proehl S."/>
            <person name="Ngo L."/>
            <person name="Hussain F."/>
            <person name="Le Roux F."/>
            <person name="Mincer T."/>
            <person name="Polz M.F."/>
        </authorList>
    </citation>
    <scope>NUCLEOTIDE SEQUENCE [LARGE SCALE GENOMIC DNA]</scope>
    <source>
        <strain evidence="4 5">FF-454</strain>
    </source>
</reference>
<dbReference type="RefSeq" id="WP_016958541.1">
    <property type="nucleotide sequence ID" value="NZ_AJWN02000032.1"/>
</dbReference>
<dbReference type="EMBL" id="AJWN02000032">
    <property type="protein sequence ID" value="OEE62843.1"/>
    <property type="molecule type" value="Genomic_DNA"/>
</dbReference>
<dbReference type="NCBIfam" id="NF008439">
    <property type="entry name" value="PRK11282.1"/>
    <property type="match status" value="1"/>
</dbReference>
<dbReference type="GO" id="GO:0003824">
    <property type="term" value="F:catalytic activity"/>
    <property type="evidence" value="ECO:0007669"/>
    <property type="project" value="InterPro"/>
</dbReference>
<keyword evidence="2" id="KW-0274">FAD</keyword>
<organism evidence="4 5">
    <name type="scientific">Enterovibrio norvegicus FF-454</name>
    <dbReference type="NCBI Taxonomy" id="1185651"/>
    <lineage>
        <taxon>Bacteria</taxon>
        <taxon>Pseudomonadati</taxon>
        <taxon>Pseudomonadota</taxon>
        <taxon>Gammaproteobacteria</taxon>
        <taxon>Vibrionales</taxon>
        <taxon>Vibrionaceae</taxon>
        <taxon>Enterovibrio</taxon>
    </lineage>
</organism>
<protein>
    <submittedName>
        <fullName evidence="4">Glycolate oxidase subunit GlcE</fullName>
    </submittedName>
</protein>
<dbReference type="PANTHER" id="PTHR11748:SF103">
    <property type="entry name" value="GLYCOLATE OXIDASE SUBUNIT GLCE"/>
    <property type="match status" value="1"/>
</dbReference>
<dbReference type="Pfam" id="PF01565">
    <property type="entry name" value="FAD_binding_4"/>
    <property type="match status" value="1"/>
</dbReference>
<evidence type="ECO:0000256" key="2">
    <source>
        <dbReference type="ARBA" id="ARBA00022827"/>
    </source>
</evidence>
<dbReference type="PROSITE" id="PS51387">
    <property type="entry name" value="FAD_PCMH"/>
    <property type="match status" value="1"/>
</dbReference>
<dbReference type="InterPro" id="IPR036318">
    <property type="entry name" value="FAD-bd_PCMH-like_sf"/>
</dbReference>
<proteinExistence type="predicted"/>
<accession>A0A1E5CBD8</accession>
<dbReference type="PANTHER" id="PTHR11748">
    <property type="entry name" value="D-LACTATE DEHYDROGENASE"/>
    <property type="match status" value="1"/>
</dbReference>
<dbReference type="Proteomes" id="UP000095039">
    <property type="component" value="Unassembled WGS sequence"/>
</dbReference>
<comment type="caution">
    <text evidence="4">The sequence shown here is derived from an EMBL/GenBank/DDBJ whole genome shotgun (WGS) entry which is preliminary data.</text>
</comment>
<dbReference type="SUPFAM" id="SSF55103">
    <property type="entry name" value="FAD-linked oxidases, C-terminal domain"/>
    <property type="match status" value="1"/>
</dbReference>
<dbReference type="AlphaFoldDB" id="A0A1E5CBD8"/>
<dbReference type="InterPro" id="IPR006094">
    <property type="entry name" value="Oxid_FAD_bind_N"/>
</dbReference>
<sequence>MADVTHSLIEQVLDAKASNTPLNLIGGNTKHFMGREAVGQPVSLTNHNGIIAYHPSELVITARSGTRIAELQSVLAEYNQMLVGEPPAFEGKATLGGSLACNINGASRPFHGSLRDAILGVKLINGLGEHLRFGGQVMKNVAGYDLSRLQAGAMGALGIVTEVSLRVMPKPEQVETLQCHMDAQQAITKMRSLVAKGYPLSGAAWVEGCLYLRLAGSEQTVRSTAQEIGGETLQHQSLFWRSIRNFRHPFFSNSGKLYRFSINPATPHLVQYEHSLINWAGNIRWVKTDATLEALVPLAEAHGGHVACYSNENRQQPCFHPLSPTHQRLHQALKAAFDPQSLFNPGRMYSWLGENSR</sequence>
<evidence type="ECO:0000259" key="3">
    <source>
        <dbReference type="PROSITE" id="PS51387"/>
    </source>
</evidence>
<evidence type="ECO:0000313" key="4">
    <source>
        <dbReference type="EMBL" id="OEE62843.1"/>
    </source>
</evidence>
<name>A0A1E5CBD8_9GAMM</name>
<keyword evidence="5" id="KW-1185">Reference proteome</keyword>
<dbReference type="SUPFAM" id="SSF56176">
    <property type="entry name" value="FAD-binding/transporter-associated domain-like"/>
    <property type="match status" value="1"/>
</dbReference>
<keyword evidence="1" id="KW-0285">Flavoprotein</keyword>
<dbReference type="GO" id="GO:0071949">
    <property type="term" value="F:FAD binding"/>
    <property type="evidence" value="ECO:0007669"/>
    <property type="project" value="InterPro"/>
</dbReference>
<evidence type="ECO:0000256" key="1">
    <source>
        <dbReference type="ARBA" id="ARBA00022630"/>
    </source>
</evidence>
<evidence type="ECO:0000313" key="5">
    <source>
        <dbReference type="Proteomes" id="UP000095039"/>
    </source>
</evidence>
<dbReference type="Gene3D" id="3.30.465.10">
    <property type="match status" value="1"/>
</dbReference>
<dbReference type="InterPro" id="IPR016169">
    <property type="entry name" value="FAD-bd_PCMH_sub2"/>
</dbReference>
<gene>
    <name evidence="4" type="ORF">A1OK_19875</name>
</gene>
<feature type="domain" description="FAD-binding PCMH-type" evidence="3">
    <location>
        <begin position="1"/>
        <end position="170"/>
    </location>
</feature>
<dbReference type="InterPro" id="IPR016166">
    <property type="entry name" value="FAD-bd_PCMH"/>
</dbReference>
<dbReference type="InterPro" id="IPR016164">
    <property type="entry name" value="FAD-linked_Oxase-like_C"/>
</dbReference>